<gene>
    <name evidence="1" type="ORF">PS862_00389</name>
</gene>
<sequence length="57" mass="6521">MHCVQTTRLDSSANDALDGKMLIMPSVFFSFYFKRGSFPVYLNPEPNSFFALDIQKP</sequence>
<dbReference type="AlphaFoldDB" id="A0A5E6Y6W6"/>
<dbReference type="Proteomes" id="UP000385207">
    <property type="component" value="Unassembled WGS sequence"/>
</dbReference>
<evidence type="ECO:0000313" key="2">
    <source>
        <dbReference type="Proteomes" id="UP000385207"/>
    </source>
</evidence>
<proteinExistence type="predicted"/>
<reference evidence="1 2" key="1">
    <citation type="submission" date="2019-09" db="EMBL/GenBank/DDBJ databases">
        <authorList>
            <person name="Chandra G."/>
            <person name="Truman W A."/>
        </authorList>
    </citation>
    <scope>NUCLEOTIDE SEQUENCE [LARGE SCALE GENOMIC DNA]</scope>
    <source>
        <strain evidence="1">PS862</strain>
    </source>
</reference>
<name>A0A5E6Y6W6_PSEFL</name>
<dbReference type="EMBL" id="CABVII010000002">
    <property type="protein sequence ID" value="VVO52605.1"/>
    <property type="molecule type" value="Genomic_DNA"/>
</dbReference>
<evidence type="ECO:0000313" key="1">
    <source>
        <dbReference type="EMBL" id="VVO52605.1"/>
    </source>
</evidence>
<accession>A0A5E6Y6W6</accession>
<organism evidence="1 2">
    <name type="scientific">Pseudomonas fluorescens</name>
    <dbReference type="NCBI Taxonomy" id="294"/>
    <lineage>
        <taxon>Bacteria</taxon>
        <taxon>Pseudomonadati</taxon>
        <taxon>Pseudomonadota</taxon>
        <taxon>Gammaproteobacteria</taxon>
        <taxon>Pseudomonadales</taxon>
        <taxon>Pseudomonadaceae</taxon>
        <taxon>Pseudomonas</taxon>
    </lineage>
</organism>
<protein>
    <submittedName>
        <fullName evidence="1">Uncharacterized protein</fullName>
    </submittedName>
</protein>